<feature type="domain" description="RING-type" evidence="6">
    <location>
        <begin position="44"/>
        <end position="92"/>
    </location>
</feature>
<dbReference type="InterPro" id="IPR027417">
    <property type="entry name" value="P-loop_NTPase"/>
</dbReference>
<evidence type="ECO:0000313" key="9">
    <source>
        <dbReference type="Proteomes" id="UP000759131"/>
    </source>
</evidence>
<dbReference type="SUPFAM" id="SSF57850">
    <property type="entry name" value="RING/U-box"/>
    <property type="match status" value="1"/>
</dbReference>
<dbReference type="PROSITE" id="PS51194">
    <property type="entry name" value="HELICASE_CTER"/>
    <property type="match status" value="1"/>
</dbReference>
<reference evidence="8" key="1">
    <citation type="submission" date="2020-11" db="EMBL/GenBank/DDBJ databases">
        <authorList>
            <person name="Tran Van P."/>
        </authorList>
    </citation>
    <scope>NUCLEOTIDE SEQUENCE</scope>
</reference>
<gene>
    <name evidence="8" type="ORF">OSB1V03_LOCUS20666</name>
</gene>
<dbReference type="GO" id="GO:0016787">
    <property type="term" value="F:hydrolase activity"/>
    <property type="evidence" value="ECO:0007669"/>
    <property type="project" value="UniProtKB-KW"/>
</dbReference>
<dbReference type="Proteomes" id="UP000759131">
    <property type="component" value="Unassembled WGS sequence"/>
</dbReference>
<evidence type="ECO:0000256" key="2">
    <source>
        <dbReference type="ARBA" id="ARBA00022771"/>
    </source>
</evidence>
<evidence type="ECO:0000256" key="1">
    <source>
        <dbReference type="ARBA" id="ARBA00022723"/>
    </source>
</evidence>
<dbReference type="EMBL" id="CAJPIZ010035085">
    <property type="protein sequence ID" value="CAG2120720.1"/>
    <property type="molecule type" value="Genomic_DNA"/>
</dbReference>
<protein>
    <recommendedName>
        <fullName evidence="10">E3 ubiquitin-protein ligase SHPRH</fullName>
    </recommendedName>
</protein>
<evidence type="ECO:0000313" key="8">
    <source>
        <dbReference type="EMBL" id="CAD7645765.1"/>
    </source>
</evidence>
<dbReference type="PROSITE" id="PS50089">
    <property type="entry name" value="ZF_RING_2"/>
    <property type="match status" value="1"/>
</dbReference>
<keyword evidence="1" id="KW-0479">Metal-binding</keyword>
<dbReference type="GO" id="GO:0000209">
    <property type="term" value="P:protein polyubiquitination"/>
    <property type="evidence" value="ECO:0007669"/>
    <property type="project" value="TreeGrafter"/>
</dbReference>
<dbReference type="GO" id="GO:0061630">
    <property type="term" value="F:ubiquitin protein ligase activity"/>
    <property type="evidence" value="ECO:0007669"/>
    <property type="project" value="TreeGrafter"/>
</dbReference>
<dbReference type="InterPro" id="IPR049730">
    <property type="entry name" value="SNF2/RAD54-like_C"/>
</dbReference>
<organism evidence="8">
    <name type="scientific">Medioppia subpectinata</name>
    <dbReference type="NCBI Taxonomy" id="1979941"/>
    <lineage>
        <taxon>Eukaryota</taxon>
        <taxon>Metazoa</taxon>
        <taxon>Ecdysozoa</taxon>
        <taxon>Arthropoda</taxon>
        <taxon>Chelicerata</taxon>
        <taxon>Arachnida</taxon>
        <taxon>Acari</taxon>
        <taxon>Acariformes</taxon>
        <taxon>Sarcoptiformes</taxon>
        <taxon>Oribatida</taxon>
        <taxon>Brachypylina</taxon>
        <taxon>Oppioidea</taxon>
        <taxon>Oppiidae</taxon>
        <taxon>Medioppia</taxon>
    </lineage>
</organism>
<feature type="domain" description="Helicase C-terminal" evidence="7">
    <location>
        <begin position="128"/>
        <end position="281"/>
    </location>
</feature>
<evidence type="ECO:0008006" key="10">
    <source>
        <dbReference type="Google" id="ProtNLM"/>
    </source>
</evidence>
<keyword evidence="4" id="KW-0862">Zinc</keyword>
<dbReference type="GO" id="GO:0008270">
    <property type="term" value="F:zinc ion binding"/>
    <property type="evidence" value="ECO:0007669"/>
    <property type="project" value="UniProtKB-KW"/>
</dbReference>
<dbReference type="InterPro" id="IPR018957">
    <property type="entry name" value="Znf_C3HC4_RING-type"/>
</dbReference>
<dbReference type="Gene3D" id="3.30.40.10">
    <property type="entry name" value="Zinc/RING finger domain, C3HC4 (zinc finger)"/>
    <property type="match status" value="1"/>
</dbReference>
<dbReference type="Pfam" id="PF00271">
    <property type="entry name" value="Helicase_C"/>
    <property type="match status" value="1"/>
</dbReference>
<dbReference type="PANTHER" id="PTHR45865">
    <property type="entry name" value="E3 UBIQUITIN-PROTEIN LIGASE SHPRH FAMILY MEMBER"/>
    <property type="match status" value="1"/>
</dbReference>
<evidence type="ECO:0000256" key="4">
    <source>
        <dbReference type="ARBA" id="ARBA00022833"/>
    </source>
</evidence>
<dbReference type="InterPro" id="IPR001650">
    <property type="entry name" value="Helicase_C-like"/>
</dbReference>
<dbReference type="AlphaFoldDB" id="A0A7R9QHC4"/>
<dbReference type="CDD" id="cd18793">
    <property type="entry name" value="SF2_C_SNF"/>
    <property type="match status" value="1"/>
</dbReference>
<sequence length="298" mass="33156">MLSLHSDEVVAKNALQYRLSRLYYLNNLSKDDSKRKGGHNPDMCPICHFEMGEQWSVMQCGHSLCVKCLDIMLAEYSRRTGAGLSIQCAMCREYCPASAVLYVNSTAGDKEADQLEVAGSWSTKVEEVVRCLLQIVADEPTAKSLVFSTWTDVLQLISNALVDNQFNHCFIANSSKFSQKVDTFKQNPEIKALLMAIDLGAKGLNLIEATHVILVEPTLNKANELQAVGRVHRIGQTKPTFVHRFIVKNTIEERISSLYSIDGQTEGSADGPLSPQLLQTSEHAFITLNQMKRLFDGN</sequence>
<dbReference type="SMART" id="SM00184">
    <property type="entry name" value="RING"/>
    <property type="match status" value="1"/>
</dbReference>
<dbReference type="InterPro" id="IPR052583">
    <property type="entry name" value="ATP-helicase/E3_Ub-Ligase"/>
</dbReference>
<dbReference type="PROSITE" id="PS00518">
    <property type="entry name" value="ZF_RING_1"/>
    <property type="match status" value="1"/>
</dbReference>
<dbReference type="GO" id="GO:0005634">
    <property type="term" value="C:nucleus"/>
    <property type="evidence" value="ECO:0007669"/>
    <property type="project" value="TreeGrafter"/>
</dbReference>
<evidence type="ECO:0000259" key="7">
    <source>
        <dbReference type="PROSITE" id="PS51194"/>
    </source>
</evidence>
<keyword evidence="2 5" id="KW-0863">Zinc-finger</keyword>
<keyword evidence="3" id="KW-0378">Hydrolase</keyword>
<evidence type="ECO:0000259" key="6">
    <source>
        <dbReference type="PROSITE" id="PS50089"/>
    </source>
</evidence>
<dbReference type="InterPro" id="IPR013083">
    <property type="entry name" value="Znf_RING/FYVE/PHD"/>
</dbReference>
<proteinExistence type="predicted"/>
<evidence type="ECO:0000256" key="5">
    <source>
        <dbReference type="PROSITE-ProRule" id="PRU00175"/>
    </source>
</evidence>
<name>A0A7R9QHC4_9ACAR</name>
<dbReference type="Gene3D" id="3.40.50.300">
    <property type="entry name" value="P-loop containing nucleotide triphosphate hydrolases"/>
    <property type="match status" value="1"/>
</dbReference>
<dbReference type="GO" id="GO:0006974">
    <property type="term" value="P:DNA damage response"/>
    <property type="evidence" value="ECO:0007669"/>
    <property type="project" value="TreeGrafter"/>
</dbReference>
<evidence type="ECO:0000256" key="3">
    <source>
        <dbReference type="ARBA" id="ARBA00022801"/>
    </source>
</evidence>
<dbReference type="SMART" id="SM00490">
    <property type="entry name" value="HELICc"/>
    <property type="match status" value="1"/>
</dbReference>
<dbReference type="InterPro" id="IPR017907">
    <property type="entry name" value="Znf_RING_CS"/>
</dbReference>
<dbReference type="Pfam" id="PF00097">
    <property type="entry name" value="zf-C3HC4"/>
    <property type="match status" value="1"/>
</dbReference>
<dbReference type="InterPro" id="IPR001841">
    <property type="entry name" value="Znf_RING"/>
</dbReference>
<dbReference type="SUPFAM" id="SSF52540">
    <property type="entry name" value="P-loop containing nucleoside triphosphate hydrolases"/>
    <property type="match status" value="1"/>
</dbReference>
<dbReference type="PANTHER" id="PTHR45865:SF1">
    <property type="entry name" value="E3 UBIQUITIN-PROTEIN LIGASE SHPRH"/>
    <property type="match status" value="1"/>
</dbReference>
<dbReference type="EMBL" id="OC889660">
    <property type="protein sequence ID" value="CAD7645765.1"/>
    <property type="molecule type" value="Genomic_DNA"/>
</dbReference>
<keyword evidence="9" id="KW-1185">Reference proteome</keyword>
<dbReference type="OrthoDB" id="423559at2759"/>
<accession>A0A7R9QHC4</accession>